<dbReference type="RefSeq" id="WP_022021570.1">
    <property type="nucleotide sequence ID" value="NZ_DYVX01000097.1"/>
</dbReference>
<dbReference type="PANTHER" id="PTHR31126:SF1">
    <property type="entry name" value="TYROSINE SPECIFIC PROTEIN PHOSPHATASES DOMAIN-CONTAINING PROTEIN"/>
    <property type="match status" value="1"/>
</dbReference>
<accession>A0A921LDE6</accession>
<dbReference type="InterPro" id="IPR029021">
    <property type="entry name" value="Prot-tyrosine_phosphatase-like"/>
</dbReference>
<dbReference type="PANTHER" id="PTHR31126">
    <property type="entry name" value="TYROSINE-PROTEIN PHOSPHATASE"/>
    <property type="match status" value="1"/>
</dbReference>
<dbReference type="InterPro" id="IPR000387">
    <property type="entry name" value="Tyr_Pase_dom"/>
</dbReference>
<dbReference type="CDD" id="cd14529">
    <property type="entry name" value="TpbA-like"/>
    <property type="match status" value="1"/>
</dbReference>
<dbReference type="EMBL" id="DYVX01000097">
    <property type="protein sequence ID" value="HJF93113.1"/>
    <property type="molecule type" value="Genomic_DNA"/>
</dbReference>
<evidence type="ECO:0000313" key="4">
    <source>
        <dbReference type="Proteomes" id="UP000717835"/>
    </source>
</evidence>
<gene>
    <name evidence="3" type="ORF">K8W02_12135</name>
</gene>
<comment type="similarity">
    <text evidence="1">Belongs to the protein-tyrosine phosphatase family.</text>
</comment>
<proteinExistence type="inferred from homology"/>
<dbReference type="Pfam" id="PF13350">
    <property type="entry name" value="Y_phosphatase3"/>
    <property type="match status" value="1"/>
</dbReference>
<organism evidence="3 4">
    <name type="scientific">Mediterranea massiliensis</name>
    <dbReference type="NCBI Taxonomy" id="1841865"/>
    <lineage>
        <taxon>Bacteria</taxon>
        <taxon>Pseudomonadati</taxon>
        <taxon>Bacteroidota</taxon>
        <taxon>Bacteroidia</taxon>
        <taxon>Bacteroidales</taxon>
        <taxon>Bacteroidaceae</taxon>
        <taxon>Mediterranea</taxon>
    </lineage>
</organism>
<name>A0A921LDE6_9BACT</name>
<feature type="domain" description="Tyrosine specific protein phosphatases" evidence="2">
    <location>
        <begin position="223"/>
        <end position="278"/>
    </location>
</feature>
<dbReference type="GO" id="GO:0004721">
    <property type="term" value="F:phosphoprotein phosphatase activity"/>
    <property type="evidence" value="ECO:0007669"/>
    <property type="project" value="InterPro"/>
</dbReference>
<comment type="caution">
    <text evidence="3">The sequence shown here is derived from an EMBL/GenBank/DDBJ whole genome shotgun (WGS) entry which is preliminary data.</text>
</comment>
<dbReference type="AlphaFoldDB" id="A0A921LDE6"/>
<dbReference type="SUPFAM" id="SSF52799">
    <property type="entry name" value="(Phosphotyrosine protein) phosphatases II"/>
    <property type="match status" value="1"/>
</dbReference>
<dbReference type="InterPro" id="IPR016130">
    <property type="entry name" value="Tyr_Pase_AS"/>
</dbReference>
<dbReference type="InterPro" id="IPR026893">
    <property type="entry name" value="Tyr/Ser_Pase_IphP-type"/>
</dbReference>
<reference evidence="3" key="1">
    <citation type="journal article" date="2021" name="PeerJ">
        <title>Extensive microbial diversity within the chicken gut microbiome revealed by metagenomics and culture.</title>
        <authorList>
            <person name="Gilroy R."/>
            <person name="Ravi A."/>
            <person name="Getino M."/>
            <person name="Pursley I."/>
            <person name="Horton D.L."/>
            <person name="Alikhan N.F."/>
            <person name="Baker D."/>
            <person name="Gharbi K."/>
            <person name="Hall N."/>
            <person name="Watson M."/>
            <person name="Adriaenssens E.M."/>
            <person name="Foster-Nyarko E."/>
            <person name="Jarju S."/>
            <person name="Secka A."/>
            <person name="Antonio M."/>
            <person name="Oren A."/>
            <person name="Chaudhuri R.R."/>
            <person name="La Ragione R."/>
            <person name="Hildebrand F."/>
            <person name="Pallen M.J."/>
        </authorList>
    </citation>
    <scope>NUCLEOTIDE SEQUENCE</scope>
    <source>
        <strain evidence="3">CHK55-1828</strain>
    </source>
</reference>
<protein>
    <submittedName>
        <fullName evidence="3">Tyrosine-protein phosphatase</fullName>
    </submittedName>
</protein>
<dbReference type="Gene3D" id="3.90.190.10">
    <property type="entry name" value="Protein tyrosine phosphatase superfamily"/>
    <property type="match status" value="1"/>
</dbReference>
<dbReference type="PROSITE" id="PS50056">
    <property type="entry name" value="TYR_PHOSPHATASE_2"/>
    <property type="match status" value="1"/>
</dbReference>
<evidence type="ECO:0000256" key="1">
    <source>
        <dbReference type="ARBA" id="ARBA00009580"/>
    </source>
</evidence>
<sequence>MCKDLYFLFVLTLLLPSCSNTRPRISVVCEENNVGNSIVKWEIIPEIPGDVKVYASTDPDQQTEGKLVASAPISDQHLTIITSDPTRRYYYQLVFGDKYKIKVATRNVNIPGVQNFRDLGGYPSYPQRKSVRWGMLYRSGEIDSLGCGSLKELKNLGIRTIIDLRSPEEGTATAPCLRKNFHLVSIPIATGNMKGIVDGVQDRSIRSDTVYRIVERMNRELITKYTSQYRQVFDLLLDKENYPIVIHCSSGKGRTGVVSALVLSALDVNEEKIMEDYRLSNDYFNIPKATRYAYNLPARSQEAITTIFSAREDFLNAAKEEAERLYGDIPTYLRDGIGLSKQELKQLRSILLTK</sequence>
<dbReference type="PROSITE" id="PS00383">
    <property type="entry name" value="TYR_PHOSPHATASE_1"/>
    <property type="match status" value="1"/>
</dbReference>
<reference evidence="3" key="2">
    <citation type="submission" date="2021-09" db="EMBL/GenBank/DDBJ databases">
        <authorList>
            <person name="Gilroy R."/>
        </authorList>
    </citation>
    <scope>NUCLEOTIDE SEQUENCE</scope>
    <source>
        <strain evidence="3">CHK55-1828</strain>
    </source>
</reference>
<evidence type="ECO:0000313" key="3">
    <source>
        <dbReference type="EMBL" id="HJF93113.1"/>
    </source>
</evidence>
<dbReference type="Proteomes" id="UP000717835">
    <property type="component" value="Unassembled WGS sequence"/>
</dbReference>
<evidence type="ECO:0000259" key="2">
    <source>
        <dbReference type="PROSITE" id="PS50056"/>
    </source>
</evidence>